<dbReference type="SUPFAM" id="SSF55729">
    <property type="entry name" value="Acyl-CoA N-acyltransferases (Nat)"/>
    <property type="match status" value="2"/>
</dbReference>
<comment type="caution">
    <text evidence="9">The sequence shown here is derived from an EMBL/GenBank/DDBJ whole genome shotgun (WGS) entry which is preliminary data.</text>
</comment>
<keyword evidence="10" id="KW-1185">Reference proteome</keyword>
<dbReference type="PROSITE" id="PS00975">
    <property type="entry name" value="NMT_1"/>
    <property type="match status" value="1"/>
</dbReference>
<keyword evidence="3 5" id="KW-0808">Transferase</keyword>
<dbReference type="Proteomes" id="UP001141327">
    <property type="component" value="Unassembled WGS sequence"/>
</dbReference>
<evidence type="ECO:0000313" key="9">
    <source>
        <dbReference type="EMBL" id="KAJ4460942.1"/>
    </source>
</evidence>
<comment type="function">
    <text evidence="5">Adds a myristoyl group to the N-terminal glycine residue of certain cellular proteins.</text>
</comment>
<gene>
    <name evidence="9" type="ORF">PAPYR_2788</name>
</gene>
<protein>
    <recommendedName>
        <fullName evidence="2 5">Glycylpeptide N-tetradecanoyltransferase</fullName>
        <ecNumber evidence="2 5">2.3.1.97</ecNumber>
    </recommendedName>
</protein>
<dbReference type="PIRSF" id="PIRSF015892">
    <property type="entry name" value="N-myristl_transf"/>
    <property type="match status" value="1"/>
</dbReference>
<sequence>MSAPDPQKILQQQQEAMVERQIDELTARLRQGPHAFWDTQPVPHRESELAPSIANMRPLENSQTKTIRREPLPLPPGFEWFTVDVDNQSEMQKLFDLLSEHYVEDNEGMFRFRYSIPFLRWALKPPGYLRAWHLGVRVISTGKYVGFISGVPSTVRTDAQEHRMAEINFLCVHKALRSKRLAPVLISEITRRINLEGIFQAVYTAGVEIPTPICQARYFHRSLKPKKLISVNFTHLQPRMTMSRTEKLYALPATPAIPGVRPLRPADVAAVRPMLNTYLRQFQVAMVFTSDEEFAHWFLPRPDVVQSFVVEDPADHHITDFFSYYVLSSSCLHSAQYPTLTAAYGYYYFNNGHSLTELMRAALVMANNGNCDVFNALDLMHNREYFEELRFGQGDGNLNYYLYNWAMPRIDAPALGVVLL</sequence>
<evidence type="ECO:0000313" key="10">
    <source>
        <dbReference type="Proteomes" id="UP001141327"/>
    </source>
</evidence>
<evidence type="ECO:0000259" key="8">
    <source>
        <dbReference type="Pfam" id="PF02799"/>
    </source>
</evidence>
<dbReference type="InterPro" id="IPR022677">
    <property type="entry name" value="NMT_C"/>
</dbReference>
<dbReference type="Pfam" id="PF02799">
    <property type="entry name" value="NMT_C"/>
    <property type="match status" value="1"/>
</dbReference>
<dbReference type="InterPro" id="IPR022676">
    <property type="entry name" value="NMT_N"/>
</dbReference>
<comment type="similarity">
    <text evidence="1 6">Belongs to the NMT family.</text>
</comment>
<proteinExistence type="inferred from homology"/>
<dbReference type="InterPro" id="IPR000903">
    <property type="entry name" value="NMT"/>
</dbReference>
<dbReference type="Gene3D" id="3.40.630.170">
    <property type="match status" value="1"/>
</dbReference>
<reference evidence="9" key="1">
    <citation type="journal article" date="2022" name="bioRxiv">
        <title>Genomics of Preaxostyla Flagellates Illuminates Evolutionary Transitions and the Path Towards Mitochondrial Loss.</title>
        <authorList>
            <person name="Novak L.V.F."/>
            <person name="Treitli S.C."/>
            <person name="Pyrih J."/>
            <person name="Halakuc P."/>
            <person name="Pipaliya S.V."/>
            <person name="Vacek V."/>
            <person name="Brzon O."/>
            <person name="Soukal P."/>
            <person name="Eme L."/>
            <person name="Dacks J.B."/>
            <person name="Karnkowska A."/>
            <person name="Elias M."/>
            <person name="Hampl V."/>
        </authorList>
    </citation>
    <scope>NUCLEOTIDE SEQUENCE</scope>
    <source>
        <strain evidence="9">RCP-MX</strain>
    </source>
</reference>
<evidence type="ECO:0000256" key="5">
    <source>
        <dbReference type="RuleBase" id="RU000586"/>
    </source>
</evidence>
<dbReference type="PANTHER" id="PTHR11377">
    <property type="entry name" value="N-MYRISTOYL TRANSFERASE"/>
    <property type="match status" value="1"/>
</dbReference>
<evidence type="ECO:0000256" key="2">
    <source>
        <dbReference type="ARBA" id="ARBA00012923"/>
    </source>
</evidence>
<accession>A0ABQ8UR11</accession>
<evidence type="ECO:0000256" key="6">
    <source>
        <dbReference type="RuleBase" id="RU004178"/>
    </source>
</evidence>
<dbReference type="InterPro" id="IPR016181">
    <property type="entry name" value="Acyl_CoA_acyltransferase"/>
</dbReference>
<evidence type="ECO:0000256" key="4">
    <source>
        <dbReference type="ARBA" id="ARBA00023315"/>
    </source>
</evidence>
<organism evidence="9 10">
    <name type="scientific">Paratrimastix pyriformis</name>
    <dbReference type="NCBI Taxonomy" id="342808"/>
    <lineage>
        <taxon>Eukaryota</taxon>
        <taxon>Metamonada</taxon>
        <taxon>Preaxostyla</taxon>
        <taxon>Paratrimastigidae</taxon>
        <taxon>Paratrimastix</taxon>
    </lineage>
</organism>
<dbReference type="PANTHER" id="PTHR11377:SF5">
    <property type="entry name" value="GLYCYLPEPTIDE N-TETRADECANOYLTRANSFERASE"/>
    <property type="match status" value="1"/>
</dbReference>
<name>A0ABQ8UR11_9EUKA</name>
<dbReference type="InterPro" id="IPR022678">
    <property type="entry name" value="NMT_CS"/>
</dbReference>
<evidence type="ECO:0000256" key="3">
    <source>
        <dbReference type="ARBA" id="ARBA00022679"/>
    </source>
</evidence>
<evidence type="ECO:0000259" key="7">
    <source>
        <dbReference type="Pfam" id="PF01233"/>
    </source>
</evidence>
<feature type="domain" description="Glycylpeptide N-tetradecanoyltransferase N-terminal" evidence="7">
    <location>
        <begin position="62"/>
        <end position="214"/>
    </location>
</feature>
<dbReference type="Pfam" id="PF01233">
    <property type="entry name" value="NMT"/>
    <property type="match status" value="1"/>
</dbReference>
<dbReference type="EMBL" id="JAPMOS010000010">
    <property type="protein sequence ID" value="KAJ4460942.1"/>
    <property type="molecule type" value="Genomic_DNA"/>
</dbReference>
<dbReference type="EC" id="2.3.1.97" evidence="2 5"/>
<keyword evidence="4 5" id="KW-0012">Acyltransferase</keyword>
<feature type="domain" description="Glycylpeptide N-tetradecanoyltransferase C-terminal" evidence="8">
    <location>
        <begin position="231"/>
        <end position="411"/>
    </location>
</feature>
<evidence type="ECO:0000256" key="1">
    <source>
        <dbReference type="ARBA" id="ARBA00009469"/>
    </source>
</evidence>
<comment type="catalytic activity">
    <reaction evidence="5">
        <text>N-terminal glycyl-[protein] + tetradecanoyl-CoA = N-tetradecanoylglycyl-[protein] + CoA + H(+)</text>
        <dbReference type="Rhea" id="RHEA:15521"/>
        <dbReference type="Rhea" id="RHEA-COMP:12666"/>
        <dbReference type="Rhea" id="RHEA-COMP:12667"/>
        <dbReference type="ChEBI" id="CHEBI:15378"/>
        <dbReference type="ChEBI" id="CHEBI:57287"/>
        <dbReference type="ChEBI" id="CHEBI:57385"/>
        <dbReference type="ChEBI" id="CHEBI:64723"/>
        <dbReference type="ChEBI" id="CHEBI:133050"/>
        <dbReference type="EC" id="2.3.1.97"/>
    </reaction>
</comment>